<organism evidence="2 3">
    <name type="scientific">Glossina austeni</name>
    <name type="common">Savannah tsetse fly</name>
    <dbReference type="NCBI Taxonomy" id="7395"/>
    <lineage>
        <taxon>Eukaryota</taxon>
        <taxon>Metazoa</taxon>
        <taxon>Ecdysozoa</taxon>
        <taxon>Arthropoda</taxon>
        <taxon>Hexapoda</taxon>
        <taxon>Insecta</taxon>
        <taxon>Pterygota</taxon>
        <taxon>Neoptera</taxon>
        <taxon>Endopterygota</taxon>
        <taxon>Diptera</taxon>
        <taxon>Brachycera</taxon>
        <taxon>Muscomorpha</taxon>
        <taxon>Hippoboscoidea</taxon>
        <taxon>Glossinidae</taxon>
        <taxon>Glossina</taxon>
    </lineage>
</organism>
<proteinExistence type="predicted"/>
<dbReference type="Proteomes" id="UP000078200">
    <property type="component" value="Unassembled WGS sequence"/>
</dbReference>
<evidence type="ECO:0000313" key="3">
    <source>
        <dbReference type="Proteomes" id="UP000078200"/>
    </source>
</evidence>
<evidence type="ECO:0000256" key="1">
    <source>
        <dbReference type="SAM" id="Phobius"/>
    </source>
</evidence>
<keyword evidence="1" id="KW-0812">Transmembrane</keyword>
<evidence type="ECO:0000313" key="2">
    <source>
        <dbReference type="EnsemblMetazoa" id="GAUT005505-PA"/>
    </source>
</evidence>
<dbReference type="AlphaFoldDB" id="A0A1A9UI18"/>
<protein>
    <submittedName>
        <fullName evidence="2">Uncharacterized protein</fullName>
    </submittedName>
</protein>
<dbReference type="VEuPathDB" id="VectorBase:GAUT005505"/>
<reference evidence="2" key="1">
    <citation type="submission" date="2020-05" db="UniProtKB">
        <authorList>
            <consortium name="EnsemblMetazoa"/>
        </authorList>
    </citation>
    <scope>IDENTIFICATION</scope>
    <source>
        <strain evidence="2">TTRI</strain>
    </source>
</reference>
<sequence>MANASNNSVSTLVSATISVQIAIVASTLTLMLPINEPPSVKSLQDPLDNIAAVQFNIKAKDYQILLRSHFAHHSCADDADVKQLKVCWKWNLKIFEMVPTTNSSR</sequence>
<dbReference type="EnsemblMetazoa" id="GAUT005505-RA">
    <property type="protein sequence ID" value="GAUT005505-PA"/>
    <property type="gene ID" value="GAUT005505"/>
</dbReference>
<feature type="transmembrane region" description="Helical" evidence="1">
    <location>
        <begin position="12"/>
        <end position="34"/>
    </location>
</feature>
<accession>A0A1A9UI18</accession>
<keyword evidence="1" id="KW-0472">Membrane</keyword>
<keyword evidence="3" id="KW-1185">Reference proteome</keyword>
<keyword evidence="1" id="KW-1133">Transmembrane helix</keyword>
<name>A0A1A9UI18_GLOAU</name>